<organism evidence="1 2">
    <name type="scientific">Microbulbifer spongiae</name>
    <dbReference type="NCBI Taxonomy" id="2944933"/>
    <lineage>
        <taxon>Bacteria</taxon>
        <taxon>Pseudomonadati</taxon>
        <taxon>Pseudomonadota</taxon>
        <taxon>Gammaproteobacteria</taxon>
        <taxon>Cellvibrionales</taxon>
        <taxon>Microbulbiferaceae</taxon>
        <taxon>Microbulbifer</taxon>
    </lineage>
</organism>
<dbReference type="EMBL" id="CP098023">
    <property type="protein sequence ID" value="WKD48893.1"/>
    <property type="molecule type" value="Genomic_DNA"/>
</dbReference>
<dbReference type="InterPro" id="IPR038488">
    <property type="entry name" value="Integrase_DNA-bd_sf"/>
</dbReference>
<proteinExistence type="predicted"/>
<evidence type="ECO:0000313" key="2">
    <source>
        <dbReference type="Proteomes" id="UP001321520"/>
    </source>
</evidence>
<reference evidence="1 2" key="1">
    <citation type="submission" date="2022-05" db="EMBL/GenBank/DDBJ databases">
        <title>Microbulbifer sp. nov., isolated from sponge.</title>
        <authorList>
            <person name="Gao L."/>
        </authorList>
    </citation>
    <scope>NUCLEOTIDE SEQUENCE [LARGE SCALE GENOMIC DNA]</scope>
    <source>
        <strain evidence="1 2">MI-G</strain>
    </source>
</reference>
<gene>
    <name evidence="1" type="ORF">M8T91_13435</name>
</gene>
<dbReference type="Gene3D" id="3.30.160.390">
    <property type="entry name" value="Integrase, DNA-binding domain"/>
    <property type="match status" value="1"/>
</dbReference>
<evidence type="ECO:0000313" key="1">
    <source>
        <dbReference type="EMBL" id="WKD48893.1"/>
    </source>
</evidence>
<name>A0ABY9E7A4_9GAMM</name>
<accession>A0ABY9E7A4</accession>
<protein>
    <submittedName>
        <fullName evidence="1">Arm DNA-binding domain-containing protein</fullName>
    </submittedName>
</protein>
<dbReference type="Proteomes" id="UP001321520">
    <property type="component" value="Chromosome"/>
</dbReference>
<dbReference type="GO" id="GO:0003677">
    <property type="term" value="F:DNA binding"/>
    <property type="evidence" value="ECO:0007669"/>
    <property type="project" value="UniProtKB-KW"/>
</dbReference>
<keyword evidence="1" id="KW-0238">DNA-binding</keyword>
<keyword evidence="2" id="KW-1185">Reference proteome</keyword>
<sequence>MPLSDTKIRTLKPREKKYIESDEKGLTIEVIPAGAKR</sequence>